<sequence>MDIVMNHSILAVSGVIFAIGIVLLVLANGNSGKTMRRMGLILSGCALIAFTLFFFLDVLPTNT</sequence>
<dbReference type="EMBL" id="LNYN01000001">
    <property type="protein sequence ID" value="KTD39660.1"/>
    <property type="molecule type" value="Genomic_DNA"/>
</dbReference>
<evidence type="ECO:0000313" key="4">
    <source>
        <dbReference type="Proteomes" id="UP000054985"/>
    </source>
</evidence>
<keyword evidence="1" id="KW-0472">Membrane</keyword>
<reference evidence="2 4" key="1">
    <citation type="submission" date="2015-11" db="EMBL/GenBank/DDBJ databases">
        <title>Genomic analysis of 38 Legionella species identifies large and diverse effector repertoires.</title>
        <authorList>
            <person name="Burstein D."/>
            <person name="Amaro F."/>
            <person name="Zusman T."/>
            <person name="Lifshitz Z."/>
            <person name="Cohen O."/>
            <person name="Gilbert J.A."/>
            <person name="Pupko T."/>
            <person name="Shuman H.A."/>
            <person name="Segal G."/>
        </authorList>
    </citation>
    <scope>NUCLEOTIDE SEQUENCE [LARGE SCALE GENOMIC DNA]</scope>
    <source>
        <strain evidence="2 4">ATCC 43877</strain>
    </source>
</reference>
<dbReference type="Proteomes" id="UP000054985">
    <property type="component" value="Unassembled WGS sequence"/>
</dbReference>
<proteinExistence type="predicted"/>
<reference evidence="3 5" key="2">
    <citation type="submission" date="2018-06" db="EMBL/GenBank/DDBJ databases">
        <authorList>
            <consortium name="Pathogen Informatics"/>
            <person name="Doyle S."/>
        </authorList>
    </citation>
    <scope>NUCLEOTIDE SEQUENCE [LARGE SCALE GENOMIC DNA]</scope>
    <source>
        <strain evidence="3 5">NCTC12239</strain>
    </source>
</reference>
<dbReference type="STRING" id="39962.Lmor_0026"/>
<keyword evidence="1" id="KW-0812">Transmembrane</keyword>
<keyword evidence="1" id="KW-1133">Transmembrane helix</keyword>
<evidence type="ECO:0000313" key="5">
    <source>
        <dbReference type="Proteomes" id="UP000254040"/>
    </source>
</evidence>
<dbReference type="EMBL" id="UGOG01000002">
    <property type="protein sequence ID" value="STY27567.1"/>
    <property type="molecule type" value="Genomic_DNA"/>
</dbReference>
<evidence type="ECO:0000313" key="2">
    <source>
        <dbReference type="EMBL" id="KTD39660.1"/>
    </source>
</evidence>
<name>A0A378LLP0_9GAMM</name>
<gene>
    <name evidence="2" type="ORF">Lmor_0026</name>
    <name evidence="3" type="ORF">NCTC12239_03245</name>
</gene>
<evidence type="ECO:0000313" key="3">
    <source>
        <dbReference type="EMBL" id="STY27567.1"/>
    </source>
</evidence>
<dbReference type="Proteomes" id="UP000254040">
    <property type="component" value="Unassembled WGS sequence"/>
</dbReference>
<keyword evidence="4" id="KW-1185">Reference proteome</keyword>
<organism evidence="3 5">
    <name type="scientific">Legionella moravica</name>
    <dbReference type="NCBI Taxonomy" id="39962"/>
    <lineage>
        <taxon>Bacteria</taxon>
        <taxon>Pseudomonadati</taxon>
        <taxon>Pseudomonadota</taxon>
        <taxon>Gammaproteobacteria</taxon>
        <taxon>Legionellales</taxon>
        <taxon>Legionellaceae</taxon>
        <taxon>Legionella</taxon>
    </lineage>
</organism>
<feature type="transmembrane region" description="Helical" evidence="1">
    <location>
        <begin position="38"/>
        <end position="56"/>
    </location>
</feature>
<feature type="transmembrane region" description="Helical" evidence="1">
    <location>
        <begin position="6"/>
        <end position="26"/>
    </location>
</feature>
<evidence type="ECO:0000256" key="1">
    <source>
        <dbReference type="SAM" id="Phobius"/>
    </source>
</evidence>
<accession>A0A378LLP0</accession>
<dbReference type="AlphaFoldDB" id="A0A378LLP0"/>
<protein>
    <submittedName>
        <fullName evidence="3">Uncharacterized protein</fullName>
    </submittedName>
</protein>